<sequence>MGYVILKDNKILTVAYGDNKYGYDQYKNYFIVYGEKPKLEYKKLNLLIQAKNNEDMNKSVNLGEGRYYLEIQKLPKGMKESRVYTDNYKFN</sequence>
<name>A0ABU5CTG8_9BACI</name>
<evidence type="ECO:0000313" key="2">
    <source>
        <dbReference type="Proteomes" id="UP001275315"/>
    </source>
</evidence>
<comment type="caution">
    <text evidence="1">The sequence shown here is derived from an EMBL/GenBank/DDBJ whole genome shotgun (WGS) entry which is preliminary data.</text>
</comment>
<gene>
    <name evidence="1" type="ORF">RWD45_15180</name>
</gene>
<organism evidence="1 2">
    <name type="scientific">Paracerasibacillus soli</name>
    <dbReference type="NCBI Taxonomy" id="480284"/>
    <lineage>
        <taxon>Bacteria</taxon>
        <taxon>Bacillati</taxon>
        <taxon>Bacillota</taxon>
        <taxon>Bacilli</taxon>
        <taxon>Bacillales</taxon>
        <taxon>Bacillaceae</taxon>
        <taxon>Paracerasibacillus</taxon>
    </lineage>
</organism>
<accession>A0ABU5CTG8</accession>
<dbReference type="RefSeq" id="WP_320380453.1">
    <property type="nucleotide sequence ID" value="NZ_JAWDIQ010000002.1"/>
</dbReference>
<proteinExistence type="predicted"/>
<reference evidence="1 2" key="1">
    <citation type="submission" date="2023-10" db="EMBL/GenBank/DDBJ databases">
        <title>Virgibacillus soli CC-YMP-6 genome.</title>
        <authorList>
            <person name="Miliotis G."/>
            <person name="Sengupta P."/>
            <person name="Hameed A."/>
            <person name="Chuvochina M."/>
            <person name="Mcdonagh F."/>
            <person name="Simpson A.C."/>
            <person name="Singh N.K."/>
            <person name="Rekha P.D."/>
            <person name="Raman K."/>
            <person name="Hugenholtz P."/>
            <person name="Venkateswaran K."/>
        </authorList>
    </citation>
    <scope>NUCLEOTIDE SEQUENCE [LARGE SCALE GENOMIC DNA]</scope>
    <source>
        <strain evidence="1 2">CC-YMP-6</strain>
    </source>
</reference>
<dbReference type="Proteomes" id="UP001275315">
    <property type="component" value="Unassembled WGS sequence"/>
</dbReference>
<evidence type="ECO:0000313" key="1">
    <source>
        <dbReference type="EMBL" id="MDY0409665.1"/>
    </source>
</evidence>
<protein>
    <submittedName>
        <fullName evidence="1">Uncharacterized protein</fullName>
    </submittedName>
</protein>
<keyword evidence="2" id="KW-1185">Reference proteome</keyword>
<dbReference type="EMBL" id="JAWDIQ010000002">
    <property type="protein sequence ID" value="MDY0409665.1"/>
    <property type="molecule type" value="Genomic_DNA"/>
</dbReference>